<evidence type="ECO:0000313" key="10">
    <source>
        <dbReference type="Proteomes" id="UP000000305"/>
    </source>
</evidence>
<evidence type="ECO:0000256" key="2">
    <source>
        <dbReference type="ARBA" id="ARBA00022473"/>
    </source>
</evidence>
<dbReference type="PANTHER" id="PTHR19290">
    <property type="entry name" value="BASIC HELIX-LOOP-HELIX PROTEIN NEUROGENIN-RELATED"/>
    <property type="match status" value="1"/>
</dbReference>
<reference evidence="9 10" key="1">
    <citation type="journal article" date="2011" name="Science">
        <title>The ecoresponsive genome of Daphnia pulex.</title>
        <authorList>
            <person name="Colbourne J.K."/>
            <person name="Pfrender M.E."/>
            <person name="Gilbert D."/>
            <person name="Thomas W.K."/>
            <person name="Tucker A."/>
            <person name="Oakley T.H."/>
            <person name="Tokishita S."/>
            <person name="Aerts A."/>
            <person name="Arnold G.J."/>
            <person name="Basu M.K."/>
            <person name="Bauer D.J."/>
            <person name="Caceres C.E."/>
            <person name="Carmel L."/>
            <person name="Casola C."/>
            <person name="Choi J.H."/>
            <person name="Detter J.C."/>
            <person name="Dong Q."/>
            <person name="Dusheyko S."/>
            <person name="Eads B.D."/>
            <person name="Frohlich T."/>
            <person name="Geiler-Samerotte K.A."/>
            <person name="Gerlach D."/>
            <person name="Hatcher P."/>
            <person name="Jogdeo S."/>
            <person name="Krijgsveld J."/>
            <person name="Kriventseva E.V."/>
            <person name="Kultz D."/>
            <person name="Laforsch C."/>
            <person name="Lindquist E."/>
            <person name="Lopez J."/>
            <person name="Manak J.R."/>
            <person name="Muller J."/>
            <person name="Pangilinan J."/>
            <person name="Patwardhan R.P."/>
            <person name="Pitluck S."/>
            <person name="Pritham E.J."/>
            <person name="Rechtsteiner A."/>
            <person name="Rho M."/>
            <person name="Rogozin I.B."/>
            <person name="Sakarya O."/>
            <person name="Salamov A."/>
            <person name="Schaack S."/>
            <person name="Shapiro H."/>
            <person name="Shiga Y."/>
            <person name="Skalitzky C."/>
            <person name="Smith Z."/>
            <person name="Souvorov A."/>
            <person name="Sung W."/>
            <person name="Tang Z."/>
            <person name="Tsuchiya D."/>
            <person name="Tu H."/>
            <person name="Vos H."/>
            <person name="Wang M."/>
            <person name="Wolf Y.I."/>
            <person name="Yamagata H."/>
            <person name="Yamada T."/>
            <person name="Ye Y."/>
            <person name="Shaw J.R."/>
            <person name="Andrews J."/>
            <person name="Crease T.J."/>
            <person name="Tang H."/>
            <person name="Lucas S.M."/>
            <person name="Robertson H.M."/>
            <person name="Bork P."/>
            <person name="Koonin E.V."/>
            <person name="Zdobnov E.M."/>
            <person name="Grigoriev I.V."/>
            <person name="Lynch M."/>
            <person name="Boore J.L."/>
        </authorList>
    </citation>
    <scope>NUCLEOTIDE SEQUENCE [LARGE SCALE GENOMIC DNA]</scope>
</reference>
<keyword evidence="2" id="KW-0217">Developmental protein</keyword>
<keyword evidence="5" id="KW-0805">Transcription regulation</keyword>
<evidence type="ECO:0000256" key="7">
    <source>
        <dbReference type="ARBA" id="ARBA00023242"/>
    </source>
</evidence>
<dbReference type="PANTHER" id="PTHR19290:SF162">
    <property type="entry name" value="TRANSCRIPTION FACTOR ATOH7"/>
    <property type="match status" value="1"/>
</dbReference>
<dbReference type="InterPro" id="IPR036638">
    <property type="entry name" value="HLH_DNA-bd_sf"/>
</dbReference>
<evidence type="ECO:0000256" key="1">
    <source>
        <dbReference type="ARBA" id="ARBA00004123"/>
    </source>
</evidence>
<dbReference type="GO" id="GO:0046982">
    <property type="term" value="F:protein heterodimerization activity"/>
    <property type="evidence" value="ECO:0007669"/>
    <property type="project" value="UniProtKB-ARBA"/>
</dbReference>
<dbReference type="GO" id="GO:0005634">
    <property type="term" value="C:nucleus"/>
    <property type="evidence" value="ECO:0007669"/>
    <property type="project" value="UniProtKB-SubCell"/>
</dbReference>
<dbReference type="CDD" id="cd11430">
    <property type="entry name" value="bHLH_TS_ATOH1_like"/>
    <property type="match status" value="1"/>
</dbReference>
<evidence type="ECO:0000256" key="3">
    <source>
        <dbReference type="ARBA" id="ARBA00022782"/>
    </source>
</evidence>
<dbReference type="FunFam" id="4.10.280.10:FF:000025">
    <property type="entry name" value="protein atonal homolog 7"/>
    <property type="match status" value="1"/>
</dbReference>
<keyword evidence="10" id="KW-1185">Reference proteome</keyword>
<accession>E9G2Q1</accession>
<dbReference type="GO" id="GO:0016360">
    <property type="term" value="P:sensory organ precursor cell fate determination"/>
    <property type="evidence" value="ECO:0007669"/>
    <property type="project" value="UniProtKB-ARBA"/>
</dbReference>
<name>E9G2Q1_DAPPU</name>
<dbReference type="OMA" id="ACNACKP"/>
<dbReference type="Pfam" id="PF00010">
    <property type="entry name" value="HLH"/>
    <property type="match status" value="1"/>
</dbReference>
<dbReference type="GO" id="GO:0007399">
    <property type="term" value="P:nervous system development"/>
    <property type="evidence" value="ECO:0007669"/>
    <property type="project" value="UniProtKB-KW"/>
</dbReference>
<dbReference type="AlphaFoldDB" id="E9G2Q1"/>
<feature type="non-terminal residue" evidence="9">
    <location>
        <position position="1"/>
    </location>
</feature>
<dbReference type="STRING" id="6669.E9G2Q1"/>
<dbReference type="EMBL" id="GL732530">
    <property type="protein sequence ID" value="EFX86473.1"/>
    <property type="molecule type" value="Genomic_DNA"/>
</dbReference>
<evidence type="ECO:0000259" key="8">
    <source>
        <dbReference type="PROSITE" id="PS50888"/>
    </source>
</evidence>
<keyword evidence="6" id="KW-0804">Transcription</keyword>
<keyword evidence="3" id="KW-0221">Differentiation</keyword>
<dbReference type="PhylomeDB" id="E9G2Q1"/>
<dbReference type="HOGENOM" id="CLU_171328_3_1_1"/>
<dbReference type="PROSITE" id="PS50888">
    <property type="entry name" value="BHLH"/>
    <property type="match status" value="1"/>
</dbReference>
<comment type="subcellular location">
    <subcellularLocation>
        <location evidence="1">Nucleus</location>
    </subcellularLocation>
</comment>
<dbReference type="SUPFAM" id="SSF47459">
    <property type="entry name" value="HLH, helix-loop-helix DNA-binding domain"/>
    <property type="match status" value="1"/>
</dbReference>
<evidence type="ECO:0000256" key="4">
    <source>
        <dbReference type="ARBA" id="ARBA00022902"/>
    </source>
</evidence>
<keyword evidence="7" id="KW-0539">Nucleus</keyword>
<evidence type="ECO:0000256" key="5">
    <source>
        <dbReference type="ARBA" id="ARBA00023015"/>
    </source>
</evidence>
<dbReference type="Proteomes" id="UP000000305">
    <property type="component" value="Unassembled WGS sequence"/>
</dbReference>
<dbReference type="SMART" id="SM00353">
    <property type="entry name" value="HLH"/>
    <property type="match status" value="1"/>
</dbReference>
<feature type="domain" description="BHLH" evidence="8">
    <location>
        <begin position="1"/>
        <end position="52"/>
    </location>
</feature>
<evidence type="ECO:0000256" key="6">
    <source>
        <dbReference type="ARBA" id="ARBA00023163"/>
    </source>
</evidence>
<dbReference type="eggNOG" id="KOG4395">
    <property type="taxonomic scope" value="Eukaryota"/>
</dbReference>
<keyword evidence="4" id="KW-0524">Neurogenesis</keyword>
<gene>
    <name evidence="9" type="ORF">DAPPUDRAFT_29107</name>
</gene>
<organism evidence="9 10">
    <name type="scientific">Daphnia pulex</name>
    <name type="common">Water flea</name>
    <dbReference type="NCBI Taxonomy" id="6669"/>
    <lineage>
        <taxon>Eukaryota</taxon>
        <taxon>Metazoa</taxon>
        <taxon>Ecdysozoa</taxon>
        <taxon>Arthropoda</taxon>
        <taxon>Crustacea</taxon>
        <taxon>Branchiopoda</taxon>
        <taxon>Diplostraca</taxon>
        <taxon>Cladocera</taxon>
        <taxon>Anomopoda</taxon>
        <taxon>Daphniidae</taxon>
        <taxon>Daphnia</taxon>
    </lineage>
</organism>
<dbReference type="InParanoid" id="E9G2Q1"/>
<sequence length="56" mass="6447">RRLAANARERRRMNSLNDAFERLREVVPALGSDRKLSKFETLQMAQTYIGALAELL</sequence>
<dbReference type="Gene3D" id="4.10.280.10">
    <property type="entry name" value="Helix-loop-helix DNA-binding domain"/>
    <property type="match status" value="1"/>
</dbReference>
<protein>
    <recommendedName>
        <fullName evidence="8">BHLH domain-containing protein</fullName>
    </recommendedName>
</protein>
<dbReference type="OrthoDB" id="6161578at2759"/>
<evidence type="ECO:0000313" key="9">
    <source>
        <dbReference type="EMBL" id="EFX86473.1"/>
    </source>
</evidence>
<dbReference type="KEGG" id="dpx:DAPPUDRAFT_29107"/>
<dbReference type="InterPro" id="IPR011598">
    <property type="entry name" value="bHLH_dom"/>
</dbReference>
<dbReference type="InterPro" id="IPR050359">
    <property type="entry name" value="bHLH_transcription_factors"/>
</dbReference>
<proteinExistence type="predicted"/>
<feature type="non-terminal residue" evidence="9">
    <location>
        <position position="56"/>
    </location>
</feature>